<reference evidence="5" key="1">
    <citation type="journal article" date="2019" name="Beilstein J. Org. Chem.">
        <title>Nanangenines: drimane sesquiterpenoids as the dominant metabolite cohort of a novel Australian fungus, Aspergillus nanangensis.</title>
        <authorList>
            <person name="Lacey H.J."/>
            <person name="Gilchrist C.L.M."/>
            <person name="Crombie A."/>
            <person name="Kalaitzis J.A."/>
            <person name="Vuong D."/>
            <person name="Rutledge P.J."/>
            <person name="Turner P."/>
            <person name="Pitt J.I."/>
            <person name="Lacey E."/>
            <person name="Chooi Y.H."/>
            <person name="Piggott A.M."/>
        </authorList>
    </citation>
    <scope>NUCLEOTIDE SEQUENCE</scope>
    <source>
        <strain evidence="5">MST-FP2251</strain>
    </source>
</reference>
<dbReference type="PROSITE" id="PS50297">
    <property type="entry name" value="ANK_REP_REGION"/>
    <property type="match status" value="8"/>
</dbReference>
<dbReference type="InterPro" id="IPR051631">
    <property type="entry name" value="Ankyrin-KH/SAM_domain"/>
</dbReference>
<dbReference type="SUPFAM" id="SSF48403">
    <property type="entry name" value="Ankyrin repeat"/>
    <property type="match status" value="2"/>
</dbReference>
<evidence type="ECO:0000256" key="1">
    <source>
        <dbReference type="ARBA" id="ARBA00022737"/>
    </source>
</evidence>
<dbReference type="PANTHER" id="PTHR23206">
    <property type="entry name" value="MASK PROTEIN"/>
    <property type="match status" value="1"/>
</dbReference>
<dbReference type="InterPro" id="IPR002110">
    <property type="entry name" value="Ankyrin_rpt"/>
</dbReference>
<dbReference type="AlphaFoldDB" id="A0AAD4CBX6"/>
<evidence type="ECO:0000256" key="3">
    <source>
        <dbReference type="PROSITE-ProRule" id="PRU00023"/>
    </source>
</evidence>
<dbReference type="InterPro" id="IPR007111">
    <property type="entry name" value="NACHT_NTPase"/>
</dbReference>
<feature type="repeat" description="ANK" evidence="3">
    <location>
        <begin position="770"/>
        <end position="802"/>
    </location>
</feature>
<dbReference type="SUPFAM" id="SSF52540">
    <property type="entry name" value="P-loop containing nucleoside triphosphate hydrolases"/>
    <property type="match status" value="1"/>
</dbReference>
<keyword evidence="1" id="KW-0677">Repeat</keyword>
<dbReference type="EMBL" id="VCAU01000154">
    <property type="protein sequence ID" value="KAF9883650.1"/>
    <property type="molecule type" value="Genomic_DNA"/>
</dbReference>
<gene>
    <name evidence="5" type="primary">ASB7</name>
    <name evidence="5" type="ORF">FE257_003084</name>
</gene>
<dbReference type="InterPro" id="IPR054471">
    <property type="entry name" value="GPIID_WHD"/>
</dbReference>
<dbReference type="PANTHER" id="PTHR23206:SF7">
    <property type="entry name" value="PROTEIN KINASE DOMAIN-CONTAINING PROTEIN"/>
    <property type="match status" value="1"/>
</dbReference>
<dbReference type="Gene3D" id="1.25.40.20">
    <property type="entry name" value="Ankyrin repeat-containing domain"/>
    <property type="match status" value="4"/>
</dbReference>
<name>A0AAD4CBX6_ASPNN</name>
<dbReference type="Gene3D" id="3.40.50.300">
    <property type="entry name" value="P-loop containing nucleotide triphosphate hydrolases"/>
    <property type="match status" value="1"/>
</dbReference>
<keyword evidence="2 3" id="KW-0040">ANK repeat</keyword>
<feature type="repeat" description="ANK" evidence="3">
    <location>
        <begin position="1061"/>
        <end position="1093"/>
    </location>
</feature>
<organism evidence="5 6">
    <name type="scientific">Aspergillus nanangensis</name>
    <dbReference type="NCBI Taxonomy" id="2582783"/>
    <lineage>
        <taxon>Eukaryota</taxon>
        <taxon>Fungi</taxon>
        <taxon>Dikarya</taxon>
        <taxon>Ascomycota</taxon>
        <taxon>Pezizomycotina</taxon>
        <taxon>Eurotiomycetes</taxon>
        <taxon>Eurotiomycetidae</taxon>
        <taxon>Eurotiales</taxon>
        <taxon>Aspergillaceae</taxon>
        <taxon>Aspergillus</taxon>
        <taxon>Aspergillus subgen. Circumdati</taxon>
    </lineage>
</organism>
<dbReference type="PROSITE" id="PS50837">
    <property type="entry name" value="NACHT"/>
    <property type="match status" value="1"/>
</dbReference>
<feature type="repeat" description="ANK" evidence="3">
    <location>
        <begin position="1094"/>
        <end position="1126"/>
    </location>
</feature>
<dbReference type="PROSITE" id="PS50088">
    <property type="entry name" value="ANK_REPEAT"/>
    <property type="match status" value="8"/>
</dbReference>
<dbReference type="InterPro" id="IPR056884">
    <property type="entry name" value="NPHP3-like_N"/>
</dbReference>
<feature type="repeat" description="ANK" evidence="3">
    <location>
        <begin position="903"/>
        <end position="925"/>
    </location>
</feature>
<evidence type="ECO:0000256" key="2">
    <source>
        <dbReference type="ARBA" id="ARBA00023043"/>
    </source>
</evidence>
<reference evidence="5" key="2">
    <citation type="submission" date="2020-02" db="EMBL/GenBank/DDBJ databases">
        <authorList>
            <person name="Gilchrist C.L.M."/>
            <person name="Chooi Y.-H."/>
        </authorList>
    </citation>
    <scope>NUCLEOTIDE SEQUENCE</scope>
    <source>
        <strain evidence="5">MST-FP2251</strain>
    </source>
</reference>
<feature type="repeat" description="ANK" evidence="3">
    <location>
        <begin position="1027"/>
        <end position="1059"/>
    </location>
</feature>
<evidence type="ECO:0000259" key="4">
    <source>
        <dbReference type="PROSITE" id="PS50837"/>
    </source>
</evidence>
<accession>A0AAD4CBX6</accession>
<evidence type="ECO:0000313" key="6">
    <source>
        <dbReference type="Proteomes" id="UP001194746"/>
    </source>
</evidence>
<dbReference type="Pfam" id="PF22939">
    <property type="entry name" value="WHD_GPIID"/>
    <property type="match status" value="1"/>
</dbReference>
<evidence type="ECO:0000313" key="5">
    <source>
        <dbReference type="EMBL" id="KAF9883650.1"/>
    </source>
</evidence>
<proteinExistence type="predicted"/>
<dbReference type="InterPro" id="IPR027417">
    <property type="entry name" value="P-loop_NTPase"/>
</dbReference>
<comment type="caution">
    <text evidence="5">The sequence shown here is derived from an EMBL/GenBank/DDBJ whole genome shotgun (WGS) entry which is preliminary data.</text>
</comment>
<feature type="repeat" description="ANK" evidence="3">
    <location>
        <begin position="837"/>
        <end position="869"/>
    </location>
</feature>
<dbReference type="InterPro" id="IPR036770">
    <property type="entry name" value="Ankyrin_rpt-contain_sf"/>
</dbReference>
<dbReference type="Proteomes" id="UP001194746">
    <property type="component" value="Unassembled WGS sequence"/>
</dbReference>
<dbReference type="Pfam" id="PF12796">
    <property type="entry name" value="Ank_2"/>
    <property type="match status" value="4"/>
</dbReference>
<dbReference type="Pfam" id="PF24883">
    <property type="entry name" value="NPHP3_N"/>
    <property type="match status" value="1"/>
</dbReference>
<feature type="repeat" description="ANK" evidence="3">
    <location>
        <begin position="803"/>
        <end position="825"/>
    </location>
</feature>
<feature type="repeat" description="ANK" evidence="3">
    <location>
        <begin position="870"/>
        <end position="902"/>
    </location>
</feature>
<sequence length="1159" mass="126657">MDGLSIAANVAGIASLAVQLAPHLYNYFADLKTAEQDVSAYRSEIQMLGEVCERLHHFLKTDAPEGDFDTTQSVLVRTIVSCEQCLQELARLLKSPGGWTRKMKWPVYKPRVEGVMDRLRRYTQLFQFSLTVEGCAILSQTPEDVTAVLKLQRDASTKLHEITRGIKALETSAESYRNTAAELTLMVESIRSVVDPTERLLEIQAGVGNDRDVEILDWLSSSQGHSRHDEVRARRTPGTGKWILDSPSFREWRDDASPRLLWFTGPPGSGKSTLLSMIVDELRLVQNSSNAAVAYYYCDYRSPDSDPLSAALGSILRALVESLDSVPDSLRDLYLGARREGRSPSPAELEALIRSASTSFRRCFILVDAMDEFGIDDATQAAKLTRILDQFVDFGIRVLVTSRTLPAPSSTARRVFEKYTPAEMDIRSYIAHALHSDETLVDLLDAALEATITDTVVDHAHGMFLLAVLHLQTISGQVTRSGVRRALTGLSSDLGDAYDKTFQAITHQSQSQRQLAMNTLMWVSVSHRPLNSLELQHALAVHDDDLDLDLDNIPPMKVVVRACCGLLAVDDVDDERSAVRLVHHTLHQYLQNRQPEWFVQAHTRITSTCLAYLCFKSLSLSPDNGHWPLAPFALSSWGIHASHAPADTYTHRAQQLLSDQPRLTLLYPDNPKTTGLHIAASFGLTSTITSLLAAGHKPDAIDSHYGTPLERACAHNHLSAAMLLLHAHANPDQWTLSCLTPLFHAVKNGNHRLASALLGHGATVDHWCADAWTALHKAADAGDLEMVQILLRHGASVTKRSARGLTAVHRAAGRGHLDVLELLLQQPGGKVDSKTTDGWTPLDGASASGQTAAVRLLLRLGADVRRASRDGDTPLHRACRSGEVETVRLLVRSGAEVVVANREGDLPLHIAAREGHGAVVECLLEQERAAQLGHLNRDGWTAFHEAQLSGSHATERLLMGGGGGGVDGIVTATPTTPTTTTPPPPPPATLLTQAITSPSPTTLATLQTLLTTQPHPPELDLESPDPLGRTPLHQALHNSSYKVAHALLSAGANIHAPSTLGGWLPIHYAAISGSADAVRLCLEYGARGDSRTHRGQTPLHHACRVGDVETVEVLLDLETETETETQDWPRYAYHLQQESMQKKSNIRVTLFGLLSENSY</sequence>
<dbReference type="SMART" id="SM00248">
    <property type="entry name" value="ANK"/>
    <property type="match status" value="11"/>
</dbReference>
<feature type="domain" description="NACHT" evidence="4">
    <location>
        <begin position="259"/>
        <end position="404"/>
    </location>
</feature>
<protein>
    <submittedName>
        <fullName evidence="5">Ankyrin repeat and SOCS box protein 7</fullName>
    </submittedName>
</protein>
<keyword evidence="6" id="KW-1185">Reference proteome</keyword>
<dbReference type="Pfam" id="PF00023">
    <property type="entry name" value="Ank"/>
    <property type="match status" value="1"/>
</dbReference>